<dbReference type="AlphaFoldDB" id="A0A922DYC0"/>
<sequence length="119" mass="13821">MEYMMKHIYREGNAVADYLAKQGAGGSNMEWAGDQGLPSNLRGLLVWLDLAFPIFVLRSGFLGMFLFWLHYLILTCWWFLLQVFPFFLKSGFGSRSHVFLCNLFGCPLFFMPGFWVLFL</sequence>
<evidence type="ECO:0000313" key="3">
    <source>
        <dbReference type="Proteomes" id="UP000811246"/>
    </source>
</evidence>
<organism evidence="2 3">
    <name type="scientific">Carya illinoinensis</name>
    <name type="common">Pecan</name>
    <dbReference type="NCBI Taxonomy" id="32201"/>
    <lineage>
        <taxon>Eukaryota</taxon>
        <taxon>Viridiplantae</taxon>
        <taxon>Streptophyta</taxon>
        <taxon>Embryophyta</taxon>
        <taxon>Tracheophyta</taxon>
        <taxon>Spermatophyta</taxon>
        <taxon>Magnoliopsida</taxon>
        <taxon>eudicotyledons</taxon>
        <taxon>Gunneridae</taxon>
        <taxon>Pentapetalae</taxon>
        <taxon>rosids</taxon>
        <taxon>fabids</taxon>
        <taxon>Fagales</taxon>
        <taxon>Juglandaceae</taxon>
        <taxon>Carya</taxon>
    </lineage>
</organism>
<comment type="caution">
    <text evidence="2">The sequence shown here is derived from an EMBL/GenBank/DDBJ whole genome shotgun (WGS) entry which is preliminary data.</text>
</comment>
<feature type="transmembrane region" description="Helical" evidence="1">
    <location>
        <begin position="99"/>
        <end position="118"/>
    </location>
</feature>
<protein>
    <submittedName>
        <fullName evidence="2">Uncharacterized protein</fullName>
    </submittedName>
</protein>
<evidence type="ECO:0000256" key="1">
    <source>
        <dbReference type="SAM" id="Phobius"/>
    </source>
</evidence>
<dbReference type="EMBL" id="CM031834">
    <property type="protein sequence ID" value="KAG6693130.1"/>
    <property type="molecule type" value="Genomic_DNA"/>
</dbReference>
<dbReference type="Proteomes" id="UP000811246">
    <property type="component" value="Chromosome 10"/>
</dbReference>
<gene>
    <name evidence="2" type="ORF">I3842_10G151000</name>
</gene>
<keyword evidence="1" id="KW-0812">Transmembrane</keyword>
<name>A0A922DYC0_CARIL</name>
<keyword evidence="1" id="KW-1133">Transmembrane helix</keyword>
<evidence type="ECO:0000313" key="2">
    <source>
        <dbReference type="EMBL" id="KAG6693130.1"/>
    </source>
</evidence>
<accession>A0A922DYC0</accession>
<feature type="transmembrane region" description="Helical" evidence="1">
    <location>
        <begin position="68"/>
        <end position="87"/>
    </location>
</feature>
<proteinExistence type="predicted"/>
<keyword evidence="1" id="KW-0472">Membrane</keyword>
<reference evidence="2" key="1">
    <citation type="submission" date="2021-01" db="EMBL/GenBank/DDBJ databases">
        <authorList>
            <person name="Lovell J.T."/>
            <person name="Bentley N."/>
            <person name="Bhattarai G."/>
            <person name="Jenkins J.W."/>
            <person name="Sreedasyam A."/>
            <person name="Alarcon Y."/>
            <person name="Bock C."/>
            <person name="Boston L."/>
            <person name="Carlson J."/>
            <person name="Cervantes K."/>
            <person name="Clermont K."/>
            <person name="Krom N."/>
            <person name="Kubenka K."/>
            <person name="Mamidi S."/>
            <person name="Mattison C."/>
            <person name="Monteros M."/>
            <person name="Pisani C."/>
            <person name="Plott C."/>
            <person name="Rajasekar S."/>
            <person name="Rhein H.S."/>
            <person name="Rohla C."/>
            <person name="Song M."/>
            <person name="Hilaire R.S."/>
            <person name="Shu S."/>
            <person name="Wells L."/>
            <person name="Wang X."/>
            <person name="Webber J."/>
            <person name="Heerema R.J."/>
            <person name="Klein P."/>
            <person name="Conner P."/>
            <person name="Grauke L."/>
            <person name="Grimwood J."/>
            <person name="Schmutz J."/>
            <person name="Randall J.J."/>
        </authorList>
    </citation>
    <scope>NUCLEOTIDE SEQUENCE</scope>
    <source>
        <tissue evidence="2">Leaf</tissue>
    </source>
</reference>